<evidence type="ECO:0000313" key="2">
    <source>
        <dbReference type="Proteomes" id="UP000244811"/>
    </source>
</evidence>
<proteinExistence type="predicted"/>
<sequence length="389" mass="45113">MLRKIQGDEYVGDEFAWCVENGVLPNTRYTLEGSERNKVYSPSEIGIIFSNLLNQLFDSKAFVDQFRKDVLSNVPLDAVKDEAQKDSTIHEALYKDIQSLGYKDSSVFDVFYSLISDVLLILEFKEHNLKNVVENNFQNQIVTKKDFTALKLFSTFVHKILKTAVSRVENNGKIMFKVDNKWVDDVYVDTDLASLLNCGSASGIYNRIRFTLSFNKKSVKGPEVGNLSGYQMVKVTLMVELKKLPPSRQIVFTRLLNYLSRLINIDDSHLYSHLVVKTEYNLNLLIWNLVYGAIEDSGIKRLYYDDHNFIKYLYKLNARGISVLRLFRILEHNSESYVGNEHDFELLKSSIDKQKYFEDMKRYYNDSSFTRLVYKTKGVSSFESKAYEI</sequence>
<dbReference type="EMBL" id="CP056072">
    <property type="protein sequence ID" value="UKK02974.2"/>
    <property type="molecule type" value="Genomic_DNA"/>
</dbReference>
<name>A0A976QXJ9_THEOR</name>
<protein>
    <submittedName>
        <fullName evidence="1">Uncharacterized protein</fullName>
    </submittedName>
</protein>
<gene>
    <name evidence="1" type="ORF">MACK_003075</name>
</gene>
<reference evidence="1" key="1">
    <citation type="submission" date="2022-07" db="EMBL/GenBank/DDBJ databases">
        <title>Evaluation of T. orientalis genome assembly methods using nanopore sequencing and analysis of variation between genomes.</title>
        <authorList>
            <person name="Yam J."/>
            <person name="Micallef M.L."/>
            <person name="Liu M."/>
            <person name="Djordjevic S.P."/>
            <person name="Bogema D.R."/>
            <person name="Jenkins C."/>
        </authorList>
    </citation>
    <scope>NUCLEOTIDE SEQUENCE</scope>
    <source>
        <strain evidence="1">Goon Nure</strain>
    </source>
</reference>
<dbReference type="AlphaFoldDB" id="A0A976QXJ9"/>
<organism evidence="1 2">
    <name type="scientific">Theileria orientalis</name>
    <dbReference type="NCBI Taxonomy" id="68886"/>
    <lineage>
        <taxon>Eukaryota</taxon>
        <taxon>Sar</taxon>
        <taxon>Alveolata</taxon>
        <taxon>Apicomplexa</taxon>
        <taxon>Aconoidasida</taxon>
        <taxon>Piroplasmida</taxon>
        <taxon>Theileriidae</taxon>
        <taxon>Theileria</taxon>
    </lineage>
</organism>
<evidence type="ECO:0000313" key="1">
    <source>
        <dbReference type="EMBL" id="UKK02974.2"/>
    </source>
</evidence>
<dbReference type="Proteomes" id="UP000244811">
    <property type="component" value="Chromosome 4"/>
</dbReference>
<accession>A0A976QXJ9</accession>